<name>A0A7C8RJV7_ORBOL</name>
<organism evidence="2 3">
    <name type="scientific">Orbilia oligospora</name>
    <name type="common">Nematode-trapping fungus</name>
    <name type="synonym">Arthrobotrys oligospora</name>
    <dbReference type="NCBI Taxonomy" id="2813651"/>
    <lineage>
        <taxon>Eukaryota</taxon>
        <taxon>Fungi</taxon>
        <taxon>Dikarya</taxon>
        <taxon>Ascomycota</taxon>
        <taxon>Pezizomycotina</taxon>
        <taxon>Orbiliomycetes</taxon>
        <taxon>Orbiliales</taxon>
        <taxon>Orbiliaceae</taxon>
        <taxon>Orbilia</taxon>
    </lineage>
</organism>
<proteinExistence type="predicted"/>
<dbReference type="EMBL" id="JAABOJ010000011">
    <property type="protein sequence ID" value="KAF3283331.1"/>
    <property type="molecule type" value="Genomic_DNA"/>
</dbReference>
<reference evidence="2 3" key="1">
    <citation type="submission" date="2020-01" db="EMBL/GenBank/DDBJ databases">
        <authorList>
            <person name="Palmer J.M."/>
        </authorList>
    </citation>
    <scope>NUCLEOTIDE SEQUENCE [LARGE SCALE GENOMIC DNA]</scope>
    <source>
        <strain evidence="2 3">TWF970</strain>
    </source>
</reference>
<evidence type="ECO:0000313" key="3">
    <source>
        <dbReference type="Proteomes" id="UP000474640"/>
    </source>
</evidence>
<dbReference type="Proteomes" id="UP000474640">
    <property type="component" value="Unassembled WGS sequence"/>
</dbReference>
<accession>A0A7C8RJV7</accession>
<dbReference type="OrthoDB" id="5420287at2759"/>
<comment type="caution">
    <text evidence="2">The sequence shown here is derived from an EMBL/GenBank/DDBJ whole genome shotgun (WGS) entry which is preliminary data.</text>
</comment>
<sequence>MEFPARDSIEQFVMTEGYQEQPTTAENVLNVLPGLDSDSKGDEILAEPLGGIIVEREFNEIFPRLTGFAPVGPFIPSAVREGNTADPVPECVPPYDAGDRYRAGGSDSPPLALAGSLFVAEPRAPLLEEEYEDVAIVAASSAGGRYWGGETSSVPQDSTGRKPDGSFRWPGIDY</sequence>
<evidence type="ECO:0000256" key="1">
    <source>
        <dbReference type="SAM" id="MobiDB-lite"/>
    </source>
</evidence>
<evidence type="ECO:0000313" key="2">
    <source>
        <dbReference type="EMBL" id="KAF3283331.1"/>
    </source>
</evidence>
<dbReference type="AlphaFoldDB" id="A0A7C8RJV7"/>
<feature type="region of interest" description="Disordered" evidence="1">
    <location>
        <begin position="145"/>
        <end position="174"/>
    </location>
</feature>
<protein>
    <submittedName>
        <fullName evidence="2">Uncharacterized protein</fullName>
    </submittedName>
</protein>
<gene>
    <name evidence="2" type="ORF">TWF970_001311</name>
</gene>